<dbReference type="SUPFAM" id="SSF81296">
    <property type="entry name" value="E set domains"/>
    <property type="match status" value="24"/>
</dbReference>
<evidence type="ECO:0000256" key="1">
    <source>
        <dbReference type="ARBA" id="ARBA00004245"/>
    </source>
</evidence>
<feature type="repeat" description="Filamin" evidence="9">
    <location>
        <begin position="1397"/>
        <end position="1468"/>
    </location>
</feature>
<feature type="domain" description="Calponin-homology (CH)" evidence="11">
    <location>
        <begin position="16"/>
        <end position="122"/>
    </location>
</feature>
<dbReference type="FunFam" id="2.60.40.10:FF:000079">
    <property type="entry name" value="Filamin-B isoform C"/>
    <property type="match status" value="1"/>
</dbReference>
<dbReference type="PANTHER" id="PTHR38537:SF14">
    <property type="entry name" value="FILAMIN C, GAMMA A (ACTIN-BINDING PROTEIN 280)"/>
    <property type="match status" value="1"/>
</dbReference>
<dbReference type="GeneTree" id="ENSGT00940000153588"/>
<feature type="repeat" description="Filamin" evidence="9">
    <location>
        <begin position="566"/>
        <end position="617"/>
    </location>
</feature>
<dbReference type="FunFam" id="2.60.40.10:FF:000042">
    <property type="entry name" value="Filamin-B isoform B"/>
    <property type="match status" value="2"/>
</dbReference>
<feature type="repeat" description="Filamin" evidence="9">
    <location>
        <begin position="1836"/>
        <end position="1926"/>
    </location>
</feature>
<comment type="similarity">
    <text evidence="2">Belongs to the filamin family.</text>
</comment>
<dbReference type="SMART" id="SM00033">
    <property type="entry name" value="CH"/>
    <property type="match status" value="2"/>
</dbReference>
<feature type="repeat" description="Filamin" evidence="9">
    <location>
        <begin position="1470"/>
        <end position="1553"/>
    </location>
</feature>
<dbReference type="GO" id="GO:0007399">
    <property type="term" value="P:nervous system development"/>
    <property type="evidence" value="ECO:0007669"/>
    <property type="project" value="UniProtKB-ARBA"/>
</dbReference>
<feature type="repeat" description="Filamin" evidence="9">
    <location>
        <begin position="920"/>
        <end position="1015"/>
    </location>
</feature>
<organism evidence="12 13">
    <name type="scientific">Seriola dumerili</name>
    <name type="common">Greater amberjack</name>
    <name type="synonym">Caranx dumerili</name>
    <dbReference type="NCBI Taxonomy" id="41447"/>
    <lineage>
        <taxon>Eukaryota</taxon>
        <taxon>Metazoa</taxon>
        <taxon>Chordata</taxon>
        <taxon>Craniata</taxon>
        <taxon>Vertebrata</taxon>
        <taxon>Euteleostomi</taxon>
        <taxon>Actinopterygii</taxon>
        <taxon>Neopterygii</taxon>
        <taxon>Teleostei</taxon>
        <taxon>Neoteleostei</taxon>
        <taxon>Acanthomorphata</taxon>
        <taxon>Carangaria</taxon>
        <taxon>Carangiformes</taxon>
        <taxon>Carangidae</taxon>
        <taxon>Seriola</taxon>
    </lineage>
</organism>
<reference evidence="12" key="1">
    <citation type="submission" date="2025-08" db="UniProtKB">
        <authorList>
            <consortium name="Ensembl"/>
        </authorList>
    </citation>
    <scope>IDENTIFICATION</scope>
</reference>
<keyword evidence="5" id="KW-0677">Repeat</keyword>
<name>A0A3B4VJD2_SERDU</name>
<dbReference type="STRING" id="41447.ENSSDUP00000031066"/>
<dbReference type="InterPro" id="IPR001589">
    <property type="entry name" value="Actinin_actin-bd_CS"/>
</dbReference>
<dbReference type="GO" id="GO:0051015">
    <property type="term" value="F:actin filament binding"/>
    <property type="evidence" value="ECO:0007669"/>
    <property type="project" value="InterPro"/>
</dbReference>
<feature type="region of interest" description="Disordered" evidence="10">
    <location>
        <begin position="948"/>
        <end position="969"/>
    </location>
</feature>
<keyword evidence="7" id="KW-0009">Actin-binding</keyword>
<dbReference type="FunFam" id="2.60.40.10:FF:000102">
    <property type="entry name" value="filamin-B isoform X2"/>
    <property type="match status" value="1"/>
</dbReference>
<evidence type="ECO:0000256" key="9">
    <source>
        <dbReference type="PROSITE-ProRule" id="PRU00087"/>
    </source>
</evidence>
<feature type="repeat" description="Filamin" evidence="9">
    <location>
        <begin position="1016"/>
        <end position="1108"/>
    </location>
</feature>
<dbReference type="GO" id="GO:0030036">
    <property type="term" value="P:actin cytoskeleton organization"/>
    <property type="evidence" value="ECO:0007669"/>
    <property type="project" value="InterPro"/>
</dbReference>
<dbReference type="FunFam" id="2.60.40.10:FF:000105">
    <property type="entry name" value="filamin-C isoform X1"/>
    <property type="match status" value="1"/>
</dbReference>
<feature type="repeat" description="Filamin" evidence="9">
    <location>
        <begin position="350"/>
        <end position="448"/>
    </location>
</feature>
<dbReference type="FunFam" id="2.60.40.10:FF:000122">
    <property type="entry name" value="filamin-C isoform X2"/>
    <property type="match status" value="1"/>
</dbReference>
<dbReference type="FunFam" id="2.60.40.10:FF:000138">
    <property type="entry name" value="filamin-B isoform X1"/>
    <property type="match status" value="1"/>
</dbReference>
<evidence type="ECO:0000256" key="2">
    <source>
        <dbReference type="ARBA" id="ARBA00009238"/>
    </source>
</evidence>
<feature type="repeat" description="Filamin" evidence="9">
    <location>
        <begin position="821"/>
        <end position="919"/>
    </location>
</feature>
<evidence type="ECO:0000256" key="7">
    <source>
        <dbReference type="ARBA" id="ARBA00023203"/>
    </source>
</evidence>
<reference evidence="12" key="2">
    <citation type="submission" date="2025-09" db="UniProtKB">
        <authorList>
            <consortium name="Ensembl"/>
        </authorList>
    </citation>
    <scope>IDENTIFICATION</scope>
</reference>
<dbReference type="FunFam" id="1.10.418.10:FF:000006">
    <property type="entry name" value="Filamin-B isoform A"/>
    <property type="match status" value="1"/>
</dbReference>
<feature type="repeat" description="Filamin" evidence="9">
    <location>
        <begin position="1929"/>
        <end position="2021"/>
    </location>
</feature>
<feature type="repeat" description="Filamin" evidence="9">
    <location>
        <begin position="2121"/>
        <end position="2213"/>
    </location>
</feature>
<dbReference type="FunFam" id="2.60.40.10:FF:000001">
    <property type="entry name" value="Filamin-C isoform b"/>
    <property type="match status" value="5"/>
</dbReference>
<keyword evidence="4" id="KW-0597">Phosphoprotein</keyword>
<dbReference type="PROSITE" id="PS50194">
    <property type="entry name" value="FILAMIN_REPEAT"/>
    <property type="match status" value="24"/>
</dbReference>
<dbReference type="OMA" id="HMIPHFP"/>
<feature type="repeat" description="Filamin" evidence="9">
    <location>
        <begin position="2215"/>
        <end position="2308"/>
    </location>
</feature>
<feature type="repeat" description="Filamin" evidence="9">
    <location>
        <begin position="621"/>
        <end position="717"/>
    </location>
</feature>
<dbReference type="FunFam" id="2.60.40.10:FF:000115">
    <property type="entry name" value="filamin-C isoform X1"/>
    <property type="match status" value="1"/>
</dbReference>
<protein>
    <submittedName>
        <fullName evidence="12">Filamin C</fullName>
    </submittedName>
</protein>
<dbReference type="InterPro" id="IPR001715">
    <property type="entry name" value="CH_dom"/>
</dbReference>
<evidence type="ECO:0000259" key="11">
    <source>
        <dbReference type="PROSITE" id="PS50021"/>
    </source>
</evidence>
<dbReference type="FunFam" id="2.60.40.10:FF:000007">
    <property type="entry name" value="Filamin-B isoform C"/>
    <property type="match status" value="2"/>
</dbReference>
<dbReference type="SMART" id="SM00557">
    <property type="entry name" value="IG_FLMN"/>
    <property type="match status" value="24"/>
</dbReference>
<dbReference type="Gene3D" id="1.10.418.10">
    <property type="entry name" value="Calponin-like domain"/>
    <property type="match status" value="2"/>
</dbReference>
<evidence type="ECO:0000256" key="4">
    <source>
        <dbReference type="ARBA" id="ARBA00022553"/>
    </source>
</evidence>
<dbReference type="CDD" id="cd21310">
    <property type="entry name" value="CH_FLNC_rpt1"/>
    <property type="match status" value="1"/>
</dbReference>
<feature type="domain" description="Calponin-homology (CH)" evidence="11">
    <location>
        <begin position="139"/>
        <end position="242"/>
    </location>
</feature>
<dbReference type="Ensembl" id="ENSSDUT00000031602.1">
    <property type="protein sequence ID" value="ENSSDUP00000031066.1"/>
    <property type="gene ID" value="ENSSDUG00000022330.1"/>
</dbReference>
<feature type="repeat" description="Filamin" evidence="9">
    <location>
        <begin position="718"/>
        <end position="820"/>
    </location>
</feature>
<dbReference type="FunFam" id="2.60.40.10:FF:000125">
    <property type="entry name" value="filamin-B isoform X1"/>
    <property type="match status" value="1"/>
</dbReference>
<dbReference type="InterPro" id="IPR036872">
    <property type="entry name" value="CH_dom_sf"/>
</dbReference>
<evidence type="ECO:0000256" key="8">
    <source>
        <dbReference type="ARBA" id="ARBA00023212"/>
    </source>
</evidence>
<accession>A0A3B4VJD2</accession>
<dbReference type="Pfam" id="PF00630">
    <property type="entry name" value="Filamin"/>
    <property type="match status" value="24"/>
</dbReference>
<dbReference type="Proteomes" id="UP000261420">
    <property type="component" value="Unplaced"/>
</dbReference>
<dbReference type="InterPro" id="IPR001298">
    <property type="entry name" value="Filamin/ABP280_rpt"/>
</dbReference>
<evidence type="ECO:0000313" key="13">
    <source>
        <dbReference type="Proteomes" id="UP000261420"/>
    </source>
</evidence>
<dbReference type="PROSITE" id="PS00020">
    <property type="entry name" value="ACTININ_2"/>
    <property type="match status" value="1"/>
</dbReference>
<evidence type="ECO:0000256" key="5">
    <source>
        <dbReference type="ARBA" id="ARBA00022737"/>
    </source>
</evidence>
<evidence type="ECO:0000313" key="12">
    <source>
        <dbReference type="Ensembl" id="ENSSDUP00000031066.1"/>
    </source>
</evidence>
<comment type="subcellular location">
    <subcellularLocation>
        <location evidence="1">Cytoplasm</location>
        <location evidence="1">Cytoskeleton</location>
    </subcellularLocation>
</comment>
<dbReference type="InterPro" id="IPR014756">
    <property type="entry name" value="Ig_E-set"/>
</dbReference>
<feature type="repeat" description="Filamin" evidence="9">
    <location>
        <begin position="1304"/>
        <end position="1396"/>
    </location>
</feature>
<dbReference type="GO" id="GO:0005856">
    <property type="term" value="C:cytoskeleton"/>
    <property type="evidence" value="ECO:0007669"/>
    <property type="project" value="UniProtKB-SubCell"/>
</dbReference>
<keyword evidence="8" id="KW-0206">Cytoskeleton</keyword>
<dbReference type="FunFam" id="2.60.40.10:FF:000096">
    <property type="entry name" value="filamin-C isoform X2"/>
    <property type="match status" value="1"/>
</dbReference>
<keyword evidence="3" id="KW-0963">Cytoplasm</keyword>
<dbReference type="PANTHER" id="PTHR38537">
    <property type="entry name" value="JITTERBUG, ISOFORM N"/>
    <property type="match status" value="1"/>
</dbReference>
<feature type="repeat" description="Filamin" evidence="9">
    <location>
        <begin position="449"/>
        <end position="545"/>
    </location>
</feature>
<evidence type="ECO:0000256" key="6">
    <source>
        <dbReference type="ARBA" id="ARBA00022843"/>
    </source>
</evidence>
<proteinExistence type="inferred from homology"/>
<dbReference type="Pfam" id="PF00307">
    <property type="entry name" value="CH"/>
    <property type="match status" value="2"/>
</dbReference>
<dbReference type="FunFam" id="2.60.40.10:FF:000092">
    <property type="entry name" value="Filamin-B isoform B"/>
    <property type="match status" value="1"/>
</dbReference>
<dbReference type="InterPro" id="IPR044801">
    <property type="entry name" value="Filamin"/>
</dbReference>
<dbReference type="FunFam" id="2.60.40.10:FF:000126">
    <property type="entry name" value="filamin-C isoform X1"/>
    <property type="match status" value="1"/>
</dbReference>
<feature type="repeat" description="Filamin" evidence="9">
    <location>
        <begin position="2019"/>
        <end position="2118"/>
    </location>
</feature>
<dbReference type="InterPro" id="IPR013783">
    <property type="entry name" value="Ig-like_fold"/>
</dbReference>
<feature type="repeat" description="Filamin" evidence="9">
    <location>
        <begin position="1204"/>
        <end position="1303"/>
    </location>
</feature>
<sequence>MPATEKDLAEDAPWKKIQQNTFTRWCNEHLKCVNKTITDLQKDFSDGLKLISLLEVLSQKKMYRKYHSRPNFRQMKLENVSVALEFLDREHIKLVSIDSKAIVDGNLKLILGLIWTLILHYSISMPMWDDEDDEETKKLTPKQRLLGWIQNKVPQLPINNFNRDWRDGKALGALVDNCAPGLCPDWAEWDPNKPVQNAREAMQQADDWLGVPQVIAPEEIVDPDVDEHSVMTYLSQFPKAKLKPGAPLRPKQLFPDKAKAYGPGIEPHGNKVLQPAVFTVETLEAGSGEVLVYVEDPEGHKEEAKVKPNKDKNRTYTVTYVPKVEGVHKVKVLFAGQDIDKSPYTVNVAKDMGDPSKVHARGPGLEPTGNVANKPTYFDIYTAGAGNGDVSVVIVDPQGKKDTVELILENKGDSVFRCTYRPMLEGPHTIHVLFAGQEIPKSSFTVNISEAINPNACRATGRGLQPKGVRVKEVADFKVFTKGAGSGALSVSVKGPTGAEEQVKVRDAGNGVYECEYYPLKPGKYTVSITWGGQPIPRRWVRSGFLSFSNLCSKCGNTFFFCSGFSIEGPSQAKIECDDKGDGSCDVRYWPTEPGDYAVHVICDDKDIKDSPFMAHILPAVNDIFPEKVKAYGPGLQATGVTVNKPTEFTIDARMAGKGDLKIYAQDAEGCTINIKITDRGDGTYLCVYTPVKPIKHTIIISWGAVNVPNSPFRVLVGEGSHPDRVKVYGPGVEKTGLKANEPTYFTVDCSEAGQGDISIGIKCAPGVVGPAEADIDFDIIKNDNDTFTVKYTPPGAGRYTIMVLFADQEIPISPFKVKVDPSHDAGKVRAEGPGLNKTGVEVGTPTHFTIYTKGAGKAKPEVHFAASGPGEAVRDFEIIDNHDYSYTVKYTALQQGNMTISVTHGGDPIPKSPFNITVAPPLDIGKVKVEGLDTKVEVGKDQEFSVNTKGAGGQGNVGVKMTSPSGRPIPCKLESDKANGTHSVKYIPPEEGQYKVDVSYDGNPVMGSPFGVEAVMPADSSKVRAFGPGLQGGIVGKPAPFTIDTKGAGAGGLGLTVEGPCEAKIECQDNGDGTCSVSYLPTEPGEYAINILYAEQHIPGSPFKAAVRPAFDPSKATASGPGLERAKAGEPATFTVDCTRAGDAELTIEIVSETGAKAEVHIQKTAEGIFSVTYIPPFHGAHTITIKYGGHMIPQFPKVLQVEPSVDTSGVHVYGPGVEPRGVLREVTTHFIVDARALNKVGGNYVKVHIISPSGTNTDNYITDKGDGTYRVEYTAFEDGMHLIEVLYEDAPVPKSPFRVSVVEGCDPTRVRAYGPGLEGGITNKSNCFTVETRGAGTGGLGLTIEGASEAKISCKDNKDGSCSVEYVPFTPGDYDVNINYGGHPIPGSPFRVPVKDPVDPSKVKCSGPGLGSGVRAHVPQTFTVDSTQAGQAPLDVKLYGPTGTVEPVGVKNNGDGTHTVHYTPAQDGLGLVITLDTLLPVEFTIDARDAGEGLLTVQILDPEGKPKNATIQDNRDGTYTVSYVPDSTGPYTITIKYGGDEIPYSPYRIQSLPTGDASKCLLTGKKTTTSEDTVITVDAKAAGKGKVTCKVLTPQGMELDMDVVENHDGTFDIYYTAPEPGKYVITIRFGGQNIPKSPFHVVVSKGVVKSCHSCVLNSFPFLTFNYTVDPLFRPVNFLVPFTPQQGEITGEVRMPSGKTARPHITDNKDGTITIKYQPTERGLHEMDIKYEGNHIPGSPLQFYVDAVNSGVVTAYGPGLSYGMVNKATTFTVVTKNAGEGGLSLAVEGPSKAEITCKDNKDGTCTVSYLPTAPGDYNIIVKFDNKHISGSPFTAKITGDDAITRTSQLNVGTAADVSLKITETDLSSLTASIRAPSGNEEPCLLKRLPNRHLGISFTPKEVGEHEVSVRKNGVHVANSPFKIMVGQSEIGEASRVKAFGKGLVEAHTFEMAEFFVDTRNAGYGGLALSIEGPSKVDINCEDVEDGTCRVTYCPTEPGSYTVNIKFAEKHIPGSPFTVKVTGEGRIKESITRKRQASSIASVGSTCGLNLKIPVESGSQAMTAQVTSPGGKTVDADIMDGGSSTYSVRFIPQEMGPHTVNVKYRGQHVPGSPFQFTVGPMGEGGAHKVRAGGPGLERGVAGAPSEFSIWTREAGAGGLSIAVEGPSKAEISFEDRKDGSCGVSYIVKEPGDYEVSIKFNNEHIPDSPFIVPIATLSDEARRLTVTSLQEKDLKVNQEASFMVQRNGARGVVDAKVHTPSGSSEECYVTELDSDKNAIRFIPRENGVHSIDVKFNGCHIPGSPFNVRVGDPGLIGDPGLVTAHGPGLQGGTTGVPSEFVVNTCNAGSATLSVNIDGPSKVKMDCRECPEGYKITYTPMAPGNYLITIKYGGPQHIVGSPFKAKITGLLHMAGAYSASSSTTSTKLTSDASKVVCRGTGLSKALVGQKNNFTVDCGKAGTNMLMVGVHGPHTPCEEVYVKHMGQKLYNVTYTVKDKGSYTVIVKWGDDNVPGSPYKVVVP</sequence>
<feature type="repeat" description="Filamin" evidence="9">
    <location>
        <begin position="255"/>
        <end position="348"/>
    </location>
</feature>
<keyword evidence="13" id="KW-1185">Reference proteome</keyword>
<dbReference type="SUPFAM" id="SSF47576">
    <property type="entry name" value="Calponin-homology domain, CH-domain"/>
    <property type="match status" value="1"/>
</dbReference>
<dbReference type="InterPro" id="IPR017868">
    <property type="entry name" value="Filamin/ABP280_repeat-like"/>
</dbReference>
<feature type="repeat" description="Filamin" evidence="9">
    <location>
        <begin position="1109"/>
        <end position="1203"/>
    </location>
</feature>
<feature type="repeat" description="Filamin" evidence="9">
    <location>
        <begin position="2424"/>
        <end position="2518"/>
    </location>
</feature>
<evidence type="ECO:0000256" key="3">
    <source>
        <dbReference type="ARBA" id="ARBA00022490"/>
    </source>
</evidence>
<feature type="repeat" description="Filamin" evidence="9">
    <location>
        <begin position="1746"/>
        <end position="1838"/>
    </location>
</feature>
<keyword evidence="6" id="KW-0832">Ubl conjugation</keyword>
<feature type="repeat" description="Filamin" evidence="9">
    <location>
        <begin position="1554"/>
        <end position="1645"/>
    </location>
</feature>
<dbReference type="FunFam" id="1.10.418.10:FF:000008">
    <property type="entry name" value="Filamin-B isoform C"/>
    <property type="match status" value="1"/>
</dbReference>
<dbReference type="PROSITE" id="PS50021">
    <property type="entry name" value="CH"/>
    <property type="match status" value="2"/>
</dbReference>
<dbReference type="PROSITE" id="PS00019">
    <property type="entry name" value="ACTININ_1"/>
    <property type="match status" value="1"/>
</dbReference>
<feature type="repeat" description="Filamin" evidence="9">
    <location>
        <begin position="1675"/>
        <end position="1746"/>
    </location>
</feature>
<dbReference type="Gene3D" id="2.60.40.10">
    <property type="entry name" value="Immunoglobulins"/>
    <property type="match status" value="24"/>
</dbReference>
<evidence type="ECO:0000256" key="10">
    <source>
        <dbReference type="SAM" id="MobiDB-lite"/>
    </source>
</evidence>
<feature type="repeat" description="Filamin" evidence="9">
    <location>
        <begin position="2312"/>
        <end position="2404"/>
    </location>
</feature>